<feature type="region of interest" description="Disordered" evidence="1">
    <location>
        <begin position="1111"/>
        <end position="1146"/>
    </location>
</feature>
<dbReference type="GeneID" id="37013165"/>
<reference evidence="2 3" key="1">
    <citation type="journal article" date="2018" name="Mol. Biol. Evol.">
        <title>Broad Genomic Sampling Reveals a Smut Pathogenic Ancestry of the Fungal Clade Ustilaginomycotina.</title>
        <authorList>
            <person name="Kijpornyongpan T."/>
            <person name="Mondo S.J."/>
            <person name="Barry K."/>
            <person name="Sandor L."/>
            <person name="Lee J."/>
            <person name="Lipzen A."/>
            <person name="Pangilinan J."/>
            <person name="LaButti K."/>
            <person name="Hainaut M."/>
            <person name="Henrissat B."/>
            <person name="Grigoriev I.V."/>
            <person name="Spatafora J.W."/>
            <person name="Aime M.C."/>
        </authorList>
    </citation>
    <scope>NUCLEOTIDE SEQUENCE [LARGE SCALE GENOMIC DNA]</scope>
    <source>
        <strain evidence="2 3">MCA 4718</strain>
    </source>
</reference>
<sequence>MVRREDGEGKAKMPPRSVPSVVAPGREESCCQISLRASGSGHSASFRRGQEGPYQPEQQGRASQAKGKHQTVSSPLGSTHILIGIVNRQSRLPLLTCFAGDHRTSSATSSTPGPGSTLRAMGLRPWLRQYPSGCFNYGASFTTDGTRVLSRSLCFASGSYDVQREHRGNRAEVTRLAIERPRRQLHFSTSSSSPNYFHNSRPDFLPSTSPQKGEQEINAISAYAKASTSLYKSRYLPDEDYTLPDLPSLPPDHPVSPLTASLLLGDVDKAWETFHALKVDWKQSLPAEDALAIRERLWWSVASSPAGEPSSQLERLDRLLALFSYSSFDLIVAQRRYKGVQLSLHKQRLLYLLVVSLEQAFRKLHRPGRHARGLVQLPSVPSRLYQGLEMVLDSMRSTIELVDMTILERLLYQLAVHGRPKTALRVYQDQMTASDALAGQRSHSLRGLNAKNTEALLDSLALSPKRRIEAVLSSEEQAHQIHPNEAVTLSLQLLNYAMDDGIAVGKRPLSAWMIHAPRKLLLSLLPADVVGSARALRQPWALLSAQGEKKDDEPEHDVPSLREDAKHLLCDVIAFDLAQRGDVRPALALYQLDQASGRVDAAIRSAVMQGLSANVSKLYHSSPREAKQQAAQLTEDAVNTLLDIYHEPASGPSTSKQTLNDTFAVAEALRLAIEAARRLGSLEKARAQWLHKLRRLSSSLLARDPDLDSIHPSTHSTLLKLHVAFEDYMFTKDLWIKVTRRALSDFRSVQQVQAGIPRRATPLSYGEFSWLLTESLNRGSELDLLFAVQMYLEWQTMQPEGEVQTLKPQQATLLIRRLAQGGMTHIIKRVVLDMRQQGAQVTASVARAFVEAFRYPDAMSAEQSISLVEELTRLYSSHEEALREARKAEDDDIPNQRFFIPLEVFGNILMQTTSQWLEDWDHVWYTRMLDVFDQFTRSLGQQLAYRASRPLGQPVQGVRMTEEAVRQAFNGAMRARAEWPILRLYTADQEDELACLLGSDVPLEESAINADLVVESPQRGSGAMGRSLQTTPSTRGEARRGAILDLVSTLEGDLSVAGDSETWSLKVFAWLLPGDPAGQKDRLAEALKVYEESLDAEFDYNPQAVLKPWARLPSPTGNDAAAEQRADSASEPVGSGSTSSRPVAPSAGAIMKRVRIRSRTVARLILTLAKQGEHASSAWVYHTAMVRSHEESESNLQEDKVAAAAALQGPPHPSSSTASSSAGSMLKPKPLRAASLNRARPVALSRAPRSRKVATHSLRYARVAALILQGRERESQQLWRELWFERGRIVAAGDVFQAERGRRDRRIEEGEDKREGEEVGMEDVWWWIREQVTGQGRGDARM</sequence>
<evidence type="ECO:0000313" key="3">
    <source>
        <dbReference type="Proteomes" id="UP000245942"/>
    </source>
</evidence>
<feature type="compositionally biased region" description="Low complexity" evidence="1">
    <location>
        <begin position="1214"/>
        <end position="1224"/>
    </location>
</feature>
<keyword evidence="3" id="KW-1185">Reference proteome</keyword>
<dbReference type="RefSeq" id="XP_025351211.1">
    <property type="nucleotide sequence ID" value="XM_025491431.1"/>
</dbReference>
<feature type="compositionally biased region" description="Low complexity" evidence="1">
    <location>
        <begin position="51"/>
        <end position="60"/>
    </location>
</feature>
<feature type="region of interest" description="Disordered" evidence="1">
    <location>
        <begin position="1018"/>
        <end position="1037"/>
    </location>
</feature>
<evidence type="ECO:0000313" key="2">
    <source>
        <dbReference type="EMBL" id="PWN24051.1"/>
    </source>
</evidence>
<dbReference type="Proteomes" id="UP000245942">
    <property type="component" value="Unassembled WGS sequence"/>
</dbReference>
<proteinExistence type="predicted"/>
<feature type="region of interest" description="Disordered" evidence="1">
    <location>
        <begin position="1"/>
        <end position="74"/>
    </location>
</feature>
<feature type="compositionally biased region" description="Polar residues" evidence="1">
    <location>
        <begin position="31"/>
        <end position="43"/>
    </location>
</feature>
<feature type="region of interest" description="Disordered" evidence="1">
    <location>
        <begin position="1205"/>
        <end position="1226"/>
    </location>
</feature>
<accession>A0A316UI95</accession>
<evidence type="ECO:0000256" key="1">
    <source>
        <dbReference type="SAM" id="MobiDB-lite"/>
    </source>
</evidence>
<protein>
    <submittedName>
        <fullName evidence="2">Uncharacterized protein</fullName>
    </submittedName>
</protein>
<feature type="compositionally biased region" description="Basic and acidic residues" evidence="1">
    <location>
        <begin position="1"/>
        <end position="11"/>
    </location>
</feature>
<name>A0A316UI95_9BASI</name>
<organism evidence="2 3">
    <name type="scientific">Pseudomicrostroma glucosiphilum</name>
    <dbReference type="NCBI Taxonomy" id="1684307"/>
    <lineage>
        <taxon>Eukaryota</taxon>
        <taxon>Fungi</taxon>
        <taxon>Dikarya</taxon>
        <taxon>Basidiomycota</taxon>
        <taxon>Ustilaginomycotina</taxon>
        <taxon>Exobasidiomycetes</taxon>
        <taxon>Microstromatales</taxon>
        <taxon>Microstromatales incertae sedis</taxon>
        <taxon>Pseudomicrostroma</taxon>
    </lineage>
</organism>
<dbReference type="EMBL" id="KZ819321">
    <property type="protein sequence ID" value="PWN24051.1"/>
    <property type="molecule type" value="Genomic_DNA"/>
</dbReference>
<gene>
    <name evidence="2" type="ORF">BCV69DRAFT_279954</name>
</gene>